<dbReference type="InterPro" id="IPR046947">
    <property type="entry name" value="LytR-like"/>
</dbReference>
<name>A0ABW5J9L5_9BACT</name>
<dbReference type="RefSeq" id="WP_340235989.1">
    <property type="nucleotide sequence ID" value="NZ_JBBEWC010000005.1"/>
</dbReference>
<proteinExistence type="predicted"/>
<dbReference type="Gene3D" id="2.40.50.1020">
    <property type="entry name" value="LytTr DNA-binding domain"/>
    <property type="match status" value="1"/>
</dbReference>
<organism evidence="2 3">
    <name type="scientific">Emticicia soli</name>
    <dbReference type="NCBI Taxonomy" id="2027878"/>
    <lineage>
        <taxon>Bacteria</taxon>
        <taxon>Pseudomonadati</taxon>
        <taxon>Bacteroidota</taxon>
        <taxon>Cytophagia</taxon>
        <taxon>Cytophagales</taxon>
        <taxon>Leadbetterellaceae</taxon>
        <taxon>Emticicia</taxon>
    </lineage>
</organism>
<protein>
    <submittedName>
        <fullName evidence="2">LytR/AlgR family response regulator transcription factor</fullName>
    </submittedName>
</protein>
<evidence type="ECO:0000313" key="2">
    <source>
        <dbReference type="EMBL" id="MFD2521712.1"/>
    </source>
</evidence>
<dbReference type="Proteomes" id="UP001597510">
    <property type="component" value="Unassembled WGS sequence"/>
</dbReference>
<dbReference type="PANTHER" id="PTHR37299">
    <property type="entry name" value="TRANSCRIPTIONAL REGULATOR-RELATED"/>
    <property type="match status" value="1"/>
</dbReference>
<dbReference type="EMBL" id="JBHULC010000011">
    <property type="protein sequence ID" value="MFD2521712.1"/>
    <property type="molecule type" value="Genomic_DNA"/>
</dbReference>
<evidence type="ECO:0000259" key="1">
    <source>
        <dbReference type="PROSITE" id="PS50930"/>
    </source>
</evidence>
<gene>
    <name evidence="2" type="ORF">ACFSR2_12520</name>
</gene>
<feature type="domain" description="HTH LytTR-type" evidence="1">
    <location>
        <begin position="13"/>
        <end position="118"/>
    </location>
</feature>
<keyword evidence="3" id="KW-1185">Reference proteome</keyword>
<dbReference type="PANTHER" id="PTHR37299:SF1">
    <property type="entry name" value="STAGE 0 SPORULATION PROTEIN A HOMOLOG"/>
    <property type="match status" value="1"/>
</dbReference>
<dbReference type="Pfam" id="PF04397">
    <property type="entry name" value="LytTR"/>
    <property type="match status" value="1"/>
</dbReference>
<accession>A0ABW5J9L5</accession>
<sequence length="120" mass="14057">MKTHYQMTPTTTLRFSSGGKSKHIRPDEIIFMESKINYTILYLTRGRTLLSARNLQVYENKLVGLSNFFRIHRGIIINMLHVEKIKLEKLTGSVYLNSGEELCISRRRIKDFEARYMQAS</sequence>
<evidence type="ECO:0000313" key="3">
    <source>
        <dbReference type="Proteomes" id="UP001597510"/>
    </source>
</evidence>
<dbReference type="PROSITE" id="PS50930">
    <property type="entry name" value="HTH_LYTTR"/>
    <property type="match status" value="1"/>
</dbReference>
<dbReference type="SMART" id="SM00850">
    <property type="entry name" value="LytTR"/>
    <property type="match status" value="1"/>
</dbReference>
<dbReference type="InterPro" id="IPR007492">
    <property type="entry name" value="LytTR_DNA-bd_dom"/>
</dbReference>
<reference evidence="3" key="1">
    <citation type="journal article" date="2019" name="Int. J. Syst. Evol. Microbiol.">
        <title>The Global Catalogue of Microorganisms (GCM) 10K type strain sequencing project: providing services to taxonomists for standard genome sequencing and annotation.</title>
        <authorList>
            <consortium name="The Broad Institute Genomics Platform"/>
            <consortium name="The Broad Institute Genome Sequencing Center for Infectious Disease"/>
            <person name="Wu L."/>
            <person name="Ma J."/>
        </authorList>
    </citation>
    <scope>NUCLEOTIDE SEQUENCE [LARGE SCALE GENOMIC DNA]</scope>
    <source>
        <strain evidence="3">KCTC 52344</strain>
    </source>
</reference>
<comment type="caution">
    <text evidence="2">The sequence shown here is derived from an EMBL/GenBank/DDBJ whole genome shotgun (WGS) entry which is preliminary data.</text>
</comment>